<dbReference type="FunFam" id="1.10.630.10:FF:000018">
    <property type="entry name" value="Cytochrome P450 monooxygenase"/>
    <property type="match status" value="1"/>
</dbReference>
<dbReference type="GO" id="GO:0036199">
    <property type="term" value="F:cholest-4-en-3-one 26-monooxygenase activity"/>
    <property type="evidence" value="ECO:0007669"/>
    <property type="project" value="TreeGrafter"/>
</dbReference>
<keyword evidence="6" id="KW-0503">Monooxygenase</keyword>
<evidence type="ECO:0000256" key="2">
    <source>
        <dbReference type="ARBA" id="ARBA00022617"/>
    </source>
</evidence>
<evidence type="ECO:0000313" key="7">
    <source>
        <dbReference type="EMBL" id="CAB4322663.1"/>
    </source>
</evidence>
<dbReference type="InterPro" id="IPR036396">
    <property type="entry name" value="Cyt_P450_sf"/>
</dbReference>
<keyword evidence="2" id="KW-0349">Heme</keyword>
<keyword evidence="4" id="KW-0560">Oxidoreductase</keyword>
<dbReference type="Gene3D" id="1.10.630.10">
    <property type="entry name" value="Cytochrome P450"/>
    <property type="match status" value="1"/>
</dbReference>
<dbReference type="PANTHER" id="PTHR46696">
    <property type="entry name" value="P450, PUTATIVE (EUROFUNG)-RELATED"/>
    <property type="match status" value="1"/>
</dbReference>
<name>A0A6J7I283_9ZZZZ</name>
<evidence type="ECO:0000256" key="5">
    <source>
        <dbReference type="ARBA" id="ARBA00023004"/>
    </source>
</evidence>
<dbReference type="InterPro" id="IPR002397">
    <property type="entry name" value="Cyt_P450_B"/>
</dbReference>
<sequence>MSLAPTDAPALYDPATYVKGVPYDYYRWLRDNDPVAHLDHPTYSNGYWVVTRHADVQKVSRDASTFRNAPDPFVDDGIMGGGEGAGTSELMISLDAPEHIKLRKIVNKGFTPRRVAELSDRLRARTDAIIDELADRDGCDLVHDLALWLPLHVIADMVGVPEEDRAQVFDWTEKTFGFDASVTPEERGQATMDMFMYADAMCAERETNPSDDLMSVLLHAEVDGEQLTRFQIEVFFMLLQNAGSETTRNLITTGTLALLEHPDQMAIVANDFDTLPTAIEELLRFTTPVVHFTRTANVDTELGGKKISAGERVLMVYAAANRDERAFENPDSIDVLRNPNDHVAFGAGGPHFCLGANLARLEGRIMFEQILSRFEGLRVDGDPADFPRVHSNLIDGFSELPITWDRILPAR</sequence>
<evidence type="ECO:0000256" key="6">
    <source>
        <dbReference type="ARBA" id="ARBA00023033"/>
    </source>
</evidence>
<accession>A0A6J7I283</accession>
<dbReference type="GO" id="GO:0020037">
    <property type="term" value="F:heme binding"/>
    <property type="evidence" value="ECO:0007669"/>
    <property type="project" value="InterPro"/>
</dbReference>
<organism evidence="8">
    <name type="scientific">freshwater metagenome</name>
    <dbReference type="NCBI Taxonomy" id="449393"/>
    <lineage>
        <taxon>unclassified sequences</taxon>
        <taxon>metagenomes</taxon>
        <taxon>ecological metagenomes</taxon>
    </lineage>
</organism>
<dbReference type="Pfam" id="PF00067">
    <property type="entry name" value="p450"/>
    <property type="match status" value="1"/>
</dbReference>
<dbReference type="GO" id="GO:0008395">
    <property type="term" value="F:steroid hydroxylase activity"/>
    <property type="evidence" value="ECO:0007669"/>
    <property type="project" value="TreeGrafter"/>
</dbReference>
<protein>
    <submittedName>
        <fullName evidence="8">Unannotated protein</fullName>
    </submittedName>
</protein>
<reference evidence="8" key="1">
    <citation type="submission" date="2020-05" db="EMBL/GenBank/DDBJ databases">
        <authorList>
            <person name="Chiriac C."/>
            <person name="Salcher M."/>
            <person name="Ghai R."/>
            <person name="Kavagutti S V."/>
        </authorList>
    </citation>
    <scope>NUCLEOTIDE SEQUENCE</scope>
</reference>
<gene>
    <name evidence="7" type="ORF">UFOPK1392_00399</name>
    <name evidence="8" type="ORF">UFOPK3733_00296</name>
</gene>
<dbReference type="InterPro" id="IPR001128">
    <property type="entry name" value="Cyt_P450"/>
</dbReference>
<evidence type="ECO:0000256" key="3">
    <source>
        <dbReference type="ARBA" id="ARBA00022723"/>
    </source>
</evidence>
<dbReference type="CDD" id="cd11033">
    <property type="entry name" value="CYP142-like"/>
    <property type="match status" value="1"/>
</dbReference>
<dbReference type="PANTHER" id="PTHR46696:SF4">
    <property type="entry name" value="BIOTIN BIOSYNTHESIS CYTOCHROME P450"/>
    <property type="match status" value="1"/>
</dbReference>
<dbReference type="PRINTS" id="PR00359">
    <property type="entry name" value="BP450"/>
</dbReference>
<evidence type="ECO:0000313" key="8">
    <source>
        <dbReference type="EMBL" id="CAB4924810.1"/>
    </source>
</evidence>
<keyword evidence="3" id="KW-0479">Metal-binding</keyword>
<dbReference type="SUPFAM" id="SSF48264">
    <property type="entry name" value="Cytochrome P450"/>
    <property type="match status" value="1"/>
</dbReference>
<keyword evidence="5" id="KW-0408">Iron</keyword>
<evidence type="ECO:0000256" key="4">
    <source>
        <dbReference type="ARBA" id="ARBA00023002"/>
    </source>
</evidence>
<dbReference type="AlphaFoldDB" id="A0A6J7I283"/>
<dbReference type="EMBL" id="CAFBNC010000008">
    <property type="protein sequence ID" value="CAB4924810.1"/>
    <property type="molecule type" value="Genomic_DNA"/>
</dbReference>
<evidence type="ECO:0000256" key="1">
    <source>
        <dbReference type="ARBA" id="ARBA00010617"/>
    </source>
</evidence>
<dbReference type="EMBL" id="CAEMXZ010000011">
    <property type="protein sequence ID" value="CAB4322663.1"/>
    <property type="molecule type" value="Genomic_DNA"/>
</dbReference>
<proteinExistence type="inferred from homology"/>
<dbReference type="GO" id="GO:0006707">
    <property type="term" value="P:cholesterol catabolic process"/>
    <property type="evidence" value="ECO:0007669"/>
    <property type="project" value="TreeGrafter"/>
</dbReference>
<comment type="similarity">
    <text evidence="1">Belongs to the cytochrome P450 family.</text>
</comment>
<dbReference type="GO" id="GO:0005506">
    <property type="term" value="F:iron ion binding"/>
    <property type="evidence" value="ECO:0007669"/>
    <property type="project" value="InterPro"/>
</dbReference>